<evidence type="ECO:0000259" key="3">
    <source>
        <dbReference type="Pfam" id="PF01965"/>
    </source>
</evidence>
<dbReference type="InterPro" id="IPR006287">
    <property type="entry name" value="DJ-1"/>
</dbReference>
<dbReference type="Gene3D" id="3.40.50.880">
    <property type="match status" value="1"/>
</dbReference>
<accession>A0A830HTH4</accession>
<dbReference type="GO" id="GO:0005737">
    <property type="term" value="C:cytoplasm"/>
    <property type="evidence" value="ECO:0007669"/>
    <property type="project" value="TreeGrafter"/>
</dbReference>
<dbReference type="SUPFAM" id="SSF52317">
    <property type="entry name" value="Class I glutamine amidotransferase-like"/>
    <property type="match status" value="1"/>
</dbReference>
<dbReference type="PANTHER" id="PTHR48094:SF12">
    <property type="entry name" value="PARKINSON DISEASE PROTEIN 7 HOMOLOG"/>
    <property type="match status" value="1"/>
</dbReference>
<protein>
    <recommendedName>
        <fullName evidence="3">DJ-1/PfpI domain-containing protein</fullName>
    </recommendedName>
</protein>
<dbReference type="CDD" id="cd03135">
    <property type="entry name" value="GATase1_DJ-1"/>
    <property type="match status" value="1"/>
</dbReference>
<evidence type="ECO:0000313" key="5">
    <source>
        <dbReference type="Proteomes" id="UP000660262"/>
    </source>
</evidence>
<feature type="domain" description="DJ-1/PfpI" evidence="3">
    <location>
        <begin position="63"/>
        <end position="239"/>
    </location>
</feature>
<gene>
    <name evidence="4" type="ORF">PPROV_000873800</name>
</gene>
<comment type="similarity">
    <text evidence="1">Belongs to the peptidase C56 family.</text>
</comment>
<dbReference type="InterPro" id="IPR029062">
    <property type="entry name" value="Class_I_gatase-like"/>
</dbReference>
<proteinExistence type="inferred from homology"/>
<dbReference type="NCBIfam" id="TIGR01383">
    <property type="entry name" value="not_thiJ"/>
    <property type="match status" value="1"/>
</dbReference>
<dbReference type="OrthoDB" id="543156at2759"/>
<name>A0A830HTH4_9CHLO</name>
<evidence type="ECO:0000313" key="4">
    <source>
        <dbReference type="EMBL" id="GHP10005.1"/>
    </source>
</evidence>
<keyword evidence="2" id="KW-0677">Repeat</keyword>
<dbReference type="PANTHER" id="PTHR48094">
    <property type="entry name" value="PROTEIN/NUCLEIC ACID DEGLYCASE DJ-1-RELATED"/>
    <property type="match status" value="1"/>
</dbReference>
<evidence type="ECO:0000256" key="2">
    <source>
        <dbReference type="ARBA" id="ARBA00022737"/>
    </source>
</evidence>
<dbReference type="AlphaFoldDB" id="A0A830HTH4"/>
<dbReference type="EMBL" id="BNJQ01000027">
    <property type="protein sequence ID" value="GHP10005.1"/>
    <property type="molecule type" value="Genomic_DNA"/>
</dbReference>
<dbReference type="Pfam" id="PF01965">
    <property type="entry name" value="DJ-1_PfpI"/>
    <property type="match status" value="1"/>
</dbReference>
<dbReference type="InterPro" id="IPR050325">
    <property type="entry name" value="Prot/Nucl_acid_deglycase"/>
</dbReference>
<evidence type="ECO:0000256" key="1">
    <source>
        <dbReference type="ARBA" id="ARBA00008542"/>
    </source>
</evidence>
<dbReference type="FunFam" id="3.40.50.880:FF:000015">
    <property type="entry name" value="Protein DJ-1 homolog C"/>
    <property type="match status" value="1"/>
</dbReference>
<reference evidence="4" key="1">
    <citation type="submission" date="2020-10" db="EMBL/GenBank/DDBJ databases">
        <title>Unveiling of a novel bifunctional photoreceptor, Dualchrome1, isolated from a cosmopolitan green alga.</title>
        <authorList>
            <person name="Suzuki S."/>
            <person name="Kawachi M."/>
        </authorList>
    </citation>
    <scope>NUCLEOTIDE SEQUENCE</scope>
    <source>
        <strain evidence="4">NIES 2893</strain>
    </source>
</reference>
<sequence length="272" mass="27577">MSGVSSHCHVSSQRCCHRGGVVGAFHSHSRAPVSRPLARRRALVSRAASSRVPLCTIMSVPPRALVLLADGSEEIETTAPVDILRRAGAHVKLASVEVVAGTWARLGVAASRGVGLVGDVSVEEAAQGTWDVIVVPGGMPGAKHIRESEHAVKLLQSHKGHVAAICAAPAVVLADAGILAQGDKATCHPAFAESLTDQIGKCADDRVAVTARTGGDQGSLVITSRGPGTAIEFSLALVALIFGSEKAAEVAGPMVVHDGALDGAAAVSAALA</sequence>
<organism evidence="4 5">
    <name type="scientific">Pycnococcus provasolii</name>
    <dbReference type="NCBI Taxonomy" id="41880"/>
    <lineage>
        <taxon>Eukaryota</taxon>
        <taxon>Viridiplantae</taxon>
        <taxon>Chlorophyta</taxon>
        <taxon>Pseudoscourfieldiophyceae</taxon>
        <taxon>Pseudoscourfieldiales</taxon>
        <taxon>Pycnococcaceae</taxon>
        <taxon>Pycnococcus</taxon>
    </lineage>
</organism>
<dbReference type="InterPro" id="IPR002818">
    <property type="entry name" value="DJ-1/PfpI"/>
</dbReference>
<dbReference type="Proteomes" id="UP000660262">
    <property type="component" value="Unassembled WGS sequence"/>
</dbReference>
<comment type="caution">
    <text evidence="4">The sequence shown here is derived from an EMBL/GenBank/DDBJ whole genome shotgun (WGS) entry which is preliminary data.</text>
</comment>
<keyword evidence="5" id="KW-1185">Reference proteome</keyword>
<dbReference type="GO" id="GO:1903189">
    <property type="term" value="P:glyoxal metabolic process"/>
    <property type="evidence" value="ECO:0007669"/>
    <property type="project" value="TreeGrafter"/>
</dbReference>